<dbReference type="GeneID" id="6750611"/>
<comment type="catalytic activity">
    <reaction evidence="7 10">
        <text>L-glutamate + NH4(+) + ATP = L-glutamine + ADP + phosphate + H(+)</text>
        <dbReference type="Rhea" id="RHEA:16169"/>
        <dbReference type="ChEBI" id="CHEBI:15378"/>
        <dbReference type="ChEBI" id="CHEBI:28938"/>
        <dbReference type="ChEBI" id="CHEBI:29985"/>
        <dbReference type="ChEBI" id="CHEBI:30616"/>
        <dbReference type="ChEBI" id="CHEBI:43474"/>
        <dbReference type="ChEBI" id="CHEBI:58359"/>
        <dbReference type="ChEBI" id="CHEBI:456216"/>
        <dbReference type="EC" id="6.3.1.2"/>
    </reaction>
</comment>
<dbReference type="RefSeq" id="XP_002109951.1">
    <property type="nucleotide sequence ID" value="XM_002109915.1"/>
</dbReference>
<dbReference type="Pfam" id="PF00120">
    <property type="entry name" value="Gln-synt_C"/>
    <property type="match status" value="1"/>
</dbReference>
<evidence type="ECO:0000256" key="2">
    <source>
        <dbReference type="ARBA" id="ARBA00011823"/>
    </source>
</evidence>
<dbReference type="InterPro" id="IPR008147">
    <property type="entry name" value="Gln_synt_N"/>
</dbReference>
<dbReference type="GO" id="GO:0005737">
    <property type="term" value="C:cytoplasm"/>
    <property type="evidence" value="ECO:0000318"/>
    <property type="project" value="GO_Central"/>
</dbReference>
<dbReference type="AlphaFoldDB" id="B3RP27"/>
<dbReference type="InterPro" id="IPR014746">
    <property type="entry name" value="Gln_synth/guanido_kin_cat_dom"/>
</dbReference>
<dbReference type="InterPro" id="IPR036651">
    <property type="entry name" value="Gln_synt_N_sf"/>
</dbReference>
<dbReference type="GO" id="GO:0004356">
    <property type="term" value="F:glutamine synthetase activity"/>
    <property type="evidence" value="ECO:0000318"/>
    <property type="project" value="GO_Central"/>
</dbReference>
<dbReference type="PANTHER" id="PTHR20852">
    <property type="entry name" value="GLUTAMINE SYNTHETASE"/>
    <property type="match status" value="1"/>
</dbReference>
<sequence>MNLDQGGRVQVMYVWIDGTNEGMRCKTMTVETEPTSPSDLPTWHYDGSSCGHADGGDSDVYLKPVAIFRDPFRGDPNKLVLCDTEYYDGKLTHTNKRRRCVAAMEKVKDDHPWFGIEQEYVLLDHEKPLCWPKNGFPGPQGPYYCSVGSGRVFGRPIIEAHYRACLFAKIKIAGTNAEVMPSQWEYQIGPCEGIDIGDHLWMSRFILYRIAEEFGVTVTLDPKPVEGNWNGSGAHCNYSTQRMREDGGIKYIHEAIEKLSKRHKEHIRLYDPNGGKDNERRLTGKHETSSIDNFFSGVAHRGASIRIPRPCSVAGKGYLEDRRPSSNCDPYDVSYAIVRTTIIDDNWVD</sequence>
<organism evidence="13 14">
    <name type="scientific">Trichoplax adhaerens</name>
    <name type="common">Trichoplax reptans</name>
    <dbReference type="NCBI Taxonomy" id="10228"/>
    <lineage>
        <taxon>Eukaryota</taxon>
        <taxon>Metazoa</taxon>
        <taxon>Placozoa</taxon>
        <taxon>Uniplacotomia</taxon>
        <taxon>Trichoplacea</taxon>
        <taxon>Trichoplacidae</taxon>
        <taxon>Trichoplax</taxon>
    </lineage>
</organism>
<dbReference type="InterPro" id="IPR008146">
    <property type="entry name" value="Gln_synth_cat_dom"/>
</dbReference>
<keyword evidence="6 10" id="KW-0067">ATP-binding</keyword>
<gene>
    <name evidence="13" type="ORF">TRIADDRAFT_49883</name>
</gene>
<dbReference type="Gene3D" id="3.30.590.10">
    <property type="entry name" value="Glutamine synthetase/guanido kinase, catalytic domain"/>
    <property type="match status" value="1"/>
</dbReference>
<dbReference type="SUPFAM" id="SSF54368">
    <property type="entry name" value="Glutamine synthetase, N-terminal domain"/>
    <property type="match status" value="1"/>
</dbReference>
<dbReference type="InterPro" id="IPR027302">
    <property type="entry name" value="Gln_synth_N_conserv_site"/>
</dbReference>
<evidence type="ECO:0000256" key="4">
    <source>
        <dbReference type="ARBA" id="ARBA00022598"/>
    </source>
</evidence>
<accession>B3RP27</accession>
<dbReference type="PROSITE" id="PS00181">
    <property type="entry name" value="GLNA_ATP"/>
    <property type="match status" value="1"/>
</dbReference>
<dbReference type="PROSITE" id="PS00180">
    <property type="entry name" value="GLNA_1"/>
    <property type="match status" value="1"/>
</dbReference>
<comment type="similarity">
    <text evidence="1 8 9">Belongs to the glutamine synthetase family.</text>
</comment>
<dbReference type="Proteomes" id="UP000009022">
    <property type="component" value="Unassembled WGS sequence"/>
</dbReference>
<evidence type="ECO:0000259" key="11">
    <source>
        <dbReference type="PROSITE" id="PS51986"/>
    </source>
</evidence>
<dbReference type="FunFam" id="3.10.20.70:FF:000004">
    <property type="entry name" value="Glutamine synthetase"/>
    <property type="match status" value="1"/>
</dbReference>
<evidence type="ECO:0000256" key="9">
    <source>
        <dbReference type="RuleBase" id="RU000384"/>
    </source>
</evidence>
<dbReference type="SUPFAM" id="SSF55931">
    <property type="entry name" value="Glutamine synthetase/guanido kinase"/>
    <property type="match status" value="1"/>
</dbReference>
<dbReference type="Gene3D" id="3.10.20.70">
    <property type="entry name" value="Glutamine synthetase, N-terminal domain"/>
    <property type="match status" value="1"/>
</dbReference>
<dbReference type="SMART" id="SM01230">
    <property type="entry name" value="Gln-synt_C"/>
    <property type="match status" value="1"/>
</dbReference>
<evidence type="ECO:0000256" key="8">
    <source>
        <dbReference type="PROSITE-ProRule" id="PRU01330"/>
    </source>
</evidence>
<proteinExistence type="inferred from homology"/>
<dbReference type="KEGG" id="tad:TRIADDRAFT_49883"/>
<evidence type="ECO:0000256" key="1">
    <source>
        <dbReference type="ARBA" id="ARBA00009897"/>
    </source>
</evidence>
<evidence type="ECO:0000259" key="12">
    <source>
        <dbReference type="PROSITE" id="PS51987"/>
    </source>
</evidence>
<keyword evidence="4 10" id="KW-0436">Ligase</keyword>
<evidence type="ECO:0000256" key="3">
    <source>
        <dbReference type="ARBA" id="ARBA00012937"/>
    </source>
</evidence>
<dbReference type="CTD" id="6750611"/>
<dbReference type="InParanoid" id="B3RP27"/>
<dbReference type="OMA" id="CQMKLTK"/>
<evidence type="ECO:0000256" key="5">
    <source>
        <dbReference type="ARBA" id="ARBA00022741"/>
    </source>
</evidence>
<dbReference type="PhylomeDB" id="B3RP27"/>
<dbReference type="PROSITE" id="PS51987">
    <property type="entry name" value="GS_CATALYTIC"/>
    <property type="match status" value="1"/>
</dbReference>
<reference evidence="13 14" key="1">
    <citation type="journal article" date="2008" name="Nature">
        <title>The Trichoplax genome and the nature of placozoans.</title>
        <authorList>
            <person name="Srivastava M."/>
            <person name="Begovic E."/>
            <person name="Chapman J."/>
            <person name="Putnam N.H."/>
            <person name="Hellsten U."/>
            <person name="Kawashima T."/>
            <person name="Kuo A."/>
            <person name="Mitros T."/>
            <person name="Salamov A."/>
            <person name="Carpenter M.L."/>
            <person name="Signorovitch A.Y."/>
            <person name="Moreno M.A."/>
            <person name="Kamm K."/>
            <person name="Grimwood J."/>
            <person name="Schmutz J."/>
            <person name="Shapiro H."/>
            <person name="Grigoriev I.V."/>
            <person name="Buss L.W."/>
            <person name="Schierwater B."/>
            <person name="Dellaporta S.L."/>
            <person name="Rokhsar D.S."/>
        </authorList>
    </citation>
    <scope>NUCLEOTIDE SEQUENCE [LARGE SCALE GENOMIC DNA]</scope>
    <source>
        <strain evidence="13 14">Grell-BS-1999</strain>
    </source>
</reference>
<dbReference type="EC" id="6.3.1.2" evidence="3 10"/>
<evidence type="ECO:0000313" key="13">
    <source>
        <dbReference type="EMBL" id="EDV28117.1"/>
    </source>
</evidence>
<dbReference type="STRING" id="10228.B3RP27"/>
<dbReference type="FunCoup" id="B3RP27">
    <property type="interactions" value="1427"/>
</dbReference>
<dbReference type="GO" id="GO:0005524">
    <property type="term" value="F:ATP binding"/>
    <property type="evidence" value="ECO:0007669"/>
    <property type="project" value="UniProtKB-KW"/>
</dbReference>
<dbReference type="PANTHER" id="PTHR20852:SF57">
    <property type="entry name" value="GLUTAMINE SYNTHETASE 2 CYTOPLASMIC"/>
    <property type="match status" value="1"/>
</dbReference>
<dbReference type="OrthoDB" id="1936100at2759"/>
<name>B3RP27_TRIAD</name>
<dbReference type="EMBL" id="DS985242">
    <property type="protein sequence ID" value="EDV28117.1"/>
    <property type="molecule type" value="Genomic_DNA"/>
</dbReference>
<protein>
    <recommendedName>
        <fullName evidence="3 10">Glutamine synthetase</fullName>
        <ecNumber evidence="3 10">6.3.1.2</ecNumber>
    </recommendedName>
</protein>
<dbReference type="FunFam" id="3.30.590.10:FF:000004">
    <property type="entry name" value="Glutamine synthetase"/>
    <property type="match status" value="1"/>
</dbReference>
<evidence type="ECO:0000313" key="14">
    <source>
        <dbReference type="Proteomes" id="UP000009022"/>
    </source>
</evidence>
<feature type="domain" description="GS catalytic" evidence="12">
    <location>
        <begin position="96"/>
        <end position="349"/>
    </location>
</feature>
<evidence type="ECO:0000256" key="6">
    <source>
        <dbReference type="ARBA" id="ARBA00022840"/>
    </source>
</evidence>
<feature type="domain" description="GS beta-grasp" evidence="11">
    <location>
        <begin position="9"/>
        <end position="89"/>
    </location>
</feature>
<dbReference type="GO" id="GO:0006542">
    <property type="term" value="P:glutamine biosynthetic process"/>
    <property type="evidence" value="ECO:0000318"/>
    <property type="project" value="GO_Central"/>
</dbReference>
<keyword evidence="14" id="KW-1185">Reference proteome</keyword>
<dbReference type="PROSITE" id="PS51986">
    <property type="entry name" value="GS_BETA_GRASP"/>
    <property type="match status" value="1"/>
</dbReference>
<dbReference type="HOGENOM" id="CLU_036762_1_1_1"/>
<dbReference type="InterPro" id="IPR050292">
    <property type="entry name" value="Glutamine_Synthetase"/>
</dbReference>
<evidence type="ECO:0000256" key="7">
    <source>
        <dbReference type="ARBA" id="ARBA00049436"/>
    </source>
</evidence>
<comment type="subunit">
    <text evidence="2">Homooctamer.</text>
</comment>
<evidence type="ECO:0000256" key="10">
    <source>
        <dbReference type="RuleBase" id="RU004356"/>
    </source>
</evidence>
<keyword evidence="5 10" id="KW-0547">Nucleotide-binding</keyword>
<dbReference type="eggNOG" id="KOG0683">
    <property type="taxonomic scope" value="Eukaryota"/>
</dbReference>
<dbReference type="InterPro" id="IPR027303">
    <property type="entry name" value="Gln_synth_gly_rich_site"/>
</dbReference>